<dbReference type="InterPro" id="IPR000253">
    <property type="entry name" value="FHA_dom"/>
</dbReference>
<feature type="domain" description="Protein kinase" evidence="11">
    <location>
        <begin position="282"/>
        <end position="566"/>
    </location>
</feature>
<dbReference type="EMBL" id="MCFJ01000009">
    <property type="protein sequence ID" value="ORY62279.1"/>
    <property type="molecule type" value="Genomic_DNA"/>
</dbReference>
<comment type="similarity">
    <text evidence="2">Belongs to the protein kinase superfamily. CAMK Ser/Thr protein kinase family. CHEK2 subfamily.</text>
</comment>
<evidence type="ECO:0000256" key="8">
    <source>
        <dbReference type="PROSITE-ProRule" id="PRU10141"/>
    </source>
</evidence>
<keyword evidence="3" id="KW-0813">Transport</keyword>
<evidence type="ECO:0000259" key="11">
    <source>
        <dbReference type="PROSITE" id="PS50011"/>
    </source>
</evidence>
<dbReference type="PANTHER" id="PTHR24348">
    <property type="entry name" value="SERINE/THREONINE-PROTEIN KINASE UNC-51-RELATED"/>
    <property type="match status" value="1"/>
</dbReference>
<keyword evidence="5 8" id="KW-0067">ATP-binding</keyword>
<dbReference type="Gene3D" id="2.60.200.20">
    <property type="match status" value="1"/>
</dbReference>
<evidence type="ECO:0000259" key="10">
    <source>
        <dbReference type="PROSITE" id="PS50006"/>
    </source>
</evidence>
<dbReference type="GO" id="GO:0034045">
    <property type="term" value="C:phagophore assembly site membrane"/>
    <property type="evidence" value="ECO:0007669"/>
    <property type="project" value="UniProtKB-SubCell"/>
</dbReference>
<dbReference type="SUPFAM" id="SSF49879">
    <property type="entry name" value="SMAD/FHA domain"/>
    <property type="match status" value="1"/>
</dbReference>
<dbReference type="PROSITE" id="PS50011">
    <property type="entry name" value="PROTEIN_KINASE_DOM"/>
    <property type="match status" value="1"/>
</dbReference>
<evidence type="ECO:0000313" key="12">
    <source>
        <dbReference type="EMBL" id="ORY62279.1"/>
    </source>
</evidence>
<reference evidence="12 13" key="1">
    <citation type="submission" date="2016-07" db="EMBL/GenBank/DDBJ databases">
        <title>Pervasive Adenine N6-methylation of Active Genes in Fungi.</title>
        <authorList>
            <consortium name="DOE Joint Genome Institute"/>
            <person name="Mondo S.J."/>
            <person name="Dannebaum R.O."/>
            <person name="Kuo R.C."/>
            <person name="Labutti K."/>
            <person name="Haridas S."/>
            <person name="Kuo A."/>
            <person name="Salamov A."/>
            <person name="Ahrendt S.R."/>
            <person name="Lipzen A."/>
            <person name="Sullivan W."/>
            <person name="Andreopoulos W.B."/>
            <person name="Clum A."/>
            <person name="Lindquist E."/>
            <person name="Daum C."/>
            <person name="Ramamoorthy G.K."/>
            <person name="Gryganskyi A."/>
            <person name="Culley D."/>
            <person name="Magnuson J.K."/>
            <person name="James T.Y."/>
            <person name="O'Malley M.A."/>
            <person name="Stajich J.E."/>
            <person name="Spatafora J.W."/>
            <person name="Visel A."/>
            <person name="Grigoriev I.V."/>
        </authorList>
    </citation>
    <scope>NUCLEOTIDE SEQUENCE [LARGE SCALE GENOMIC DNA]</scope>
    <source>
        <strain evidence="12 13">CBS 129021</strain>
    </source>
</reference>
<dbReference type="OrthoDB" id="504170at2759"/>
<dbReference type="InterPro" id="IPR017441">
    <property type="entry name" value="Protein_kinase_ATP_BS"/>
</dbReference>
<feature type="binding site" evidence="8">
    <location>
        <position position="311"/>
    </location>
    <ligand>
        <name>ATP</name>
        <dbReference type="ChEBI" id="CHEBI:30616"/>
    </ligand>
</feature>
<dbReference type="InterPro" id="IPR008271">
    <property type="entry name" value="Ser/Thr_kinase_AS"/>
</dbReference>
<dbReference type="PROSITE" id="PS00108">
    <property type="entry name" value="PROTEIN_KINASE_ST"/>
    <property type="match status" value="1"/>
</dbReference>
<organism evidence="12 13">
    <name type="scientific">Pseudomassariella vexata</name>
    <dbReference type="NCBI Taxonomy" id="1141098"/>
    <lineage>
        <taxon>Eukaryota</taxon>
        <taxon>Fungi</taxon>
        <taxon>Dikarya</taxon>
        <taxon>Ascomycota</taxon>
        <taxon>Pezizomycotina</taxon>
        <taxon>Sordariomycetes</taxon>
        <taxon>Xylariomycetidae</taxon>
        <taxon>Amphisphaeriales</taxon>
        <taxon>Pseudomassariaceae</taxon>
        <taxon>Pseudomassariella</taxon>
    </lineage>
</organism>
<dbReference type="GO" id="GO:0005524">
    <property type="term" value="F:ATP binding"/>
    <property type="evidence" value="ECO:0007669"/>
    <property type="project" value="UniProtKB-UniRule"/>
</dbReference>
<feature type="compositionally biased region" description="Polar residues" evidence="9">
    <location>
        <begin position="1"/>
        <end position="17"/>
    </location>
</feature>
<accession>A0A1Y2DSY4</accession>
<dbReference type="Pfam" id="PF00069">
    <property type="entry name" value="Pkinase"/>
    <property type="match status" value="1"/>
</dbReference>
<dbReference type="InterPro" id="IPR045269">
    <property type="entry name" value="Atg1-like"/>
</dbReference>
<evidence type="ECO:0000256" key="6">
    <source>
        <dbReference type="ARBA" id="ARBA00023006"/>
    </source>
</evidence>
<dbReference type="Gene3D" id="1.10.510.10">
    <property type="entry name" value="Transferase(Phosphotransferase) domain 1"/>
    <property type="match status" value="1"/>
</dbReference>
<dbReference type="RefSeq" id="XP_040714115.1">
    <property type="nucleotide sequence ID" value="XM_040854360.1"/>
</dbReference>
<dbReference type="InterPro" id="IPR000719">
    <property type="entry name" value="Prot_kinase_dom"/>
</dbReference>
<proteinExistence type="inferred from homology"/>
<evidence type="ECO:0000256" key="4">
    <source>
        <dbReference type="ARBA" id="ARBA00022741"/>
    </source>
</evidence>
<dbReference type="PROSITE" id="PS00107">
    <property type="entry name" value="PROTEIN_KINASE_ATP"/>
    <property type="match status" value="1"/>
</dbReference>
<keyword evidence="4 8" id="KW-0547">Nucleotide-binding</keyword>
<name>A0A1Y2DSY4_9PEZI</name>
<dbReference type="GO" id="GO:0004674">
    <property type="term" value="F:protein serine/threonine kinase activity"/>
    <property type="evidence" value="ECO:0007669"/>
    <property type="project" value="InterPro"/>
</dbReference>
<feature type="region of interest" description="Disordered" evidence="9">
    <location>
        <begin position="681"/>
        <end position="718"/>
    </location>
</feature>
<dbReference type="SMART" id="SM00220">
    <property type="entry name" value="S_TKc"/>
    <property type="match status" value="1"/>
</dbReference>
<evidence type="ECO:0000256" key="3">
    <source>
        <dbReference type="ARBA" id="ARBA00022448"/>
    </source>
</evidence>
<dbReference type="PANTHER" id="PTHR24348:SF68">
    <property type="entry name" value="SERINE_THREONINE-PROTEIN KINASE ATG1C"/>
    <property type="match status" value="1"/>
</dbReference>
<evidence type="ECO:0000313" key="13">
    <source>
        <dbReference type="Proteomes" id="UP000193689"/>
    </source>
</evidence>
<dbReference type="GO" id="GO:0010506">
    <property type="term" value="P:regulation of autophagy"/>
    <property type="evidence" value="ECO:0007669"/>
    <property type="project" value="InterPro"/>
</dbReference>
<evidence type="ECO:0000256" key="2">
    <source>
        <dbReference type="ARBA" id="ARBA00005575"/>
    </source>
</evidence>
<dbReference type="InParanoid" id="A0A1Y2DSY4"/>
<dbReference type="Pfam" id="PF00498">
    <property type="entry name" value="FHA"/>
    <property type="match status" value="1"/>
</dbReference>
<gene>
    <name evidence="12" type="ORF">BCR38DRAFT_236386</name>
</gene>
<evidence type="ECO:0000256" key="7">
    <source>
        <dbReference type="ARBA" id="ARBA00030237"/>
    </source>
</evidence>
<evidence type="ECO:0000256" key="1">
    <source>
        <dbReference type="ARBA" id="ARBA00004623"/>
    </source>
</evidence>
<dbReference type="Proteomes" id="UP000193689">
    <property type="component" value="Unassembled WGS sequence"/>
</dbReference>
<feature type="region of interest" description="Disordered" evidence="9">
    <location>
        <begin position="1"/>
        <end position="29"/>
    </location>
</feature>
<keyword evidence="6" id="KW-0072">Autophagy</keyword>
<dbReference type="GeneID" id="63770572"/>
<feature type="region of interest" description="Disordered" evidence="9">
    <location>
        <begin position="897"/>
        <end position="944"/>
    </location>
</feature>
<sequence length="1212" mass="137008">MDSNDDSQTTQQATQNALDPRRLGKQNSGFSDEDIADIVCLLYPNTENASREVQRIANETEYSPHITGRYTADAIDADLYLEDGAREFGRTRGMGDHAIVLKLSSTAKSPQLGFTFGRNASRCDICFLNDPLRRLSNIHFRIYVNKYGVVMLEDQSTNGTIVDDVLLKKKDSKTGANKRMLESGSTIKIFMHENAQDLTFIVRIPRRDGDLQQAYLRNLRRYLRLFQKEEVSLDRTIGPGPSGHVNLFPPPFQKNGPTGPMDDIIQDNAERLPREWRGGEKYNRVGVIGKGAFATVYKVASKYDGLPYAAKELDKRKFMKNGVLDQKVENEMKIMQAVQHKNIVQYIEHFDWDLHQFIIIMEYVPEGDLGKLVQDHGAIKEPFVKVMARQLIDALGYLHDNKITHRDVKPDNILIESTRPDFVVKLTDFGLSKMIDTEQTFLKTFCGTLLYCAPEVYSEYSTYDEHGRRVRQRAPRATRERYDHAVDVWSLGGVLFYALTGCPPFPVKNGISYTELLHHIMTKPLNTMPLMENEVSNEGIDFLLCMIDRRPETRATIAELQVHPWLSEPEIVNAAKSPDVISDDDGLEQGASQLSLTDRQHGLADGGVSELLEPEPDFSIEYEDDKENYTFNQPQENRLWGEVSAIGSSGAVPEDRLNLPMSTSIFEETKILEPEILDSFESEEMETPKQKRQQPRGLLGSSNSRSRDNSRSVASEFGSQSLGGAESIMENLNMKSLARTESEYLRSRISDVNTSKRVRAAYDTSDEFDGSSGSNPMPFIKRLKSKGGEDALSDDEEQNSLHASVPQIAKSDSGRQIDYPVHKTTFWDGRDKQTWHLDYPEMTHLQYTAFVRAAEKRGEEFSPGKSPLWDLAMKYFPPTQKTNLVSDTITETRQPFLRRDSRSVGENDGWDLPPTAPPPVMDDAESIPDTLPPESQISGPPASSLPKTVVARFTSDPGSVVSGISIPVTDPILAWGRERDNTIRYMHGSESRVPKYAFRILLWKDGYAASTNDFRPWDPPAVGSTTLRASPEPDSFSFYISTKATNGIRINNNPLQPNEPKNNRAPAKYWMKLHHGDTVVVWGTDDVKNQAKLTFECFWGGSTVERQPDEPPTCVSELIARKLDATWTRAEKNLHHDRIKAEAAQDQQCRMKHMAREQERSKVFEQKRVEAIRRLALRTNRQKPSAIIPPVMARAVSRLRQPSPARYVQTND</sequence>
<dbReference type="STRING" id="1141098.A0A1Y2DSY4"/>
<feature type="domain" description="FHA" evidence="10">
    <location>
        <begin position="114"/>
        <end position="167"/>
    </location>
</feature>
<dbReference type="SMART" id="SM00240">
    <property type="entry name" value="FHA"/>
    <property type="match status" value="1"/>
</dbReference>
<dbReference type="GO" id="GO:0006914">
    <property type="term" value="P:autophagy"/>
    <property type="evidence" value="ECO:0007669"/>
    <property type="project" value="UniProtKB-KW"/>
</dbReference>
<dbReference type="FunFam" id="3.30.200.20:FF:000470">
    <property type="entry name" value="Serine/threonine-protein kinase RAD53"/>
    <property type="match status" value="1"/>
</dbReference>
<comment type="subcellular location">
    <subcellularLocation>
        <location evidence="1">Preautophagosomal structure membrane</location>
        <topology evidence="1">Peripheral membrane protein</topology>
    </subcellularLocation>
</comment>
<keyword evidence="13" id="KW-1185">Reference proteome</keyword>
<evidence type="ECO:0000256" key="5">
    <source>
        <dbReference type="ARBA" id="ARBA00022840"/>
    </source>
</evidence>
<protein>
    <recommendedName>
        <fullName evidence="7">Autophagy-related protein 1</fullName>
    </recommendedName>
</protein>
<dbReference type="InterPro" id="IPR008984">
    <property type="entry name" value="SMAD_FHA_dom_sf"/>
</dbReference>
<comment type="caution">
    <text evidence="12">The sequence shown here is derived from an EMBL/GenBank/DDBJ whole genome shotgun (WGS) entry which is preliminary data.</text>
</comment>
<dbReference type="AlphaFoldDB" id="A0A1Y2DSY4"/>
<dbReference type="SUPFAM" id="SSF56112">
    <property type="entry name" value="Protein kinase-like (PK-like)"/>
    <property type="match status" value="1"/>
</dbReference>
<dbReference type="InterPro" id="IPR011009">
    <property type="entry name" value="Kinase-like_dom_sf"/>
</dbReference>
<dbReference type="PROSITE" id="PS50006">
    <property type="entry name" value="FHA_DOMAIN"/>
    <property type="match status" value="1"/>
</dbReference>
<evidence type="ECO:0000256" key="9">
    <source>
        <dbReference type="SAM" id="MobiDB-lite"/>
    </source>
</evidence>